<dbReference type="GO" id="GO:0005198">
    <property type="term" value="F:structural molecule activity"/>
    <property type="evidence" value="ECO:0007669"/>
    <property type="project" value="EnsemblFungi"/>
</dbReference>
<dbReference type="HOGENOM" id="CLU_052064_0_0_1"/>
<dbReference type="Gene3D" id="3.90.640.60">
    <property type="match status" value="1"/>
</dbReference>
<organism evidence="2 3">
    <name type="scientific">Kuraishia capsulata CBS 1993</name>
    <dbReference type="NCBI Taxonomy" id="1382522"/>
    <lineage>
        <taxon>Eukaryota</taxon>
        <taxon>Fungi</taxon>
        <taxon>Dikarya</taxon>
        <taxon>Ascomycota</taxon>
        <taxon>Saccharomycotina</taxon>
        <taxon>Pichiomycetes</taxon>
        <taxon>Pichiales</taxon>
        <taxon>Pichiaceae</taxon>
        <taxon>Kuraishia</taxon>
    </lineage>
</organism>
<gene>
    <name evidence="2" type="ORF">KUCA_T00000745001</name>
</gene>
<evidence type="ECO:0008006" key="4">
    <source>
        <dbReference type="Google" id="ProtNLM"/>
    </source>
</evidence>
<dbReference type="Proteomes" id="UP000019384">
    <property type="component" value="Unassembled WGS sequence"/>
</dbReference>
<evidence type="ECO:0000256" key="1">
    <source>
        <dbReference type="RuleBase" id="RU000487"/>
    </source>
</evidence>
<dbReference type="GO" id="GO:0016586">
    <property type="term" value="C:RSC-type complex"/>
    <property type="evidence" value="ECO:0007669"/>
    <property type="project" value="EnsemblFungi"/>
</dbReference>
<dbReference type="AlphaFoldDB" id="W6MFT5"/>
<dbReference type="GO" id="GO:0006337">
    <property type="term" value="P:nucleosome disassembly"/>
    <property type="evidence" value="ECO:0007669"/>
    <property type="project" value="EnsemblFungi"/>
</dbReference>
<accession>W6MFT5</accession>
<comment type="similarity">
    <text evidence="1">Belongs to the actin family.</text>
</comment>
<dbReference type="Pfam" id="PF00022">
    <property type="entry name" value="Actin"/>
    <property type="match status" value="1"/>
</dbReference>
<keyword evidence="3" id="KW-1185">Reference proteome</keyword>
<reference evidence="2" key="2">
    <citation type="submission" date="2014-02" db="EMBL/GenBank/DDBJ databases">
        <title>Complete DNA sequence of /Kuraishia capsulata/ illustrates novel genomic features among budding yeasts (/Saccharomycotina/).</title>
        <authorList>
            <person name="Morales L."/>
            <person name="Noel B."/>
            <person name="Porcel B."/>
            <person name="Marcet-Houben M."/>
            <person name="Hullo M-F."/>
            <person name="Sacerdot C."/>
            <person name="Tekaia F."/>
            <person name="Leh-Louis V."/>
            <person name="Despons L."/>
            <person name="Khanna V."/>
            <person name="Aury J-M."/>
            <person name="Barbe V."/>
            <person name="Couloux A."/>
            <person name="Labadie K."/>
            <person name="Pelletier E."/>
            <person name="Souciet J-L."/>
            <person name="Boekhout T."/>
            <person name="Gabaldon T."/>
            <person name="Wincker P."/>
            <person name="Dujon B."/>
        </authorList>
    </citation>
    <scope>NUCLEOTIDE SEQUENCE</scope>
    <source>
        <strain evidence="2">CBS 1993</strain>
    </source>
</reference>
<dbReference type="GO" id="GO:0006368">
    <property type="term" value="P:transcription elongation by RNA polymerase II"/>
    <property type="evidence" value="ECO:0007669"/>
    <property type="project" value="EnsemblFungi"/>
</dbReference>
<dbReference type="STRING" id="1382522.W6MFT5"/>
<dbReference type="InterPro" id="IPR004000">
    <property type="entry name" value="Actin"/>
</dbReference>
<dbReference type="EMBL" id="HG793125">
    <property type="protein sequence ID" value="CDK24779.1"/>
    <property type="molecule type" value="Genomic_DNA"/>
</dbReference>
<dbReference type="GeneID" id="34518182"/>
<dbReference type="PANTHER" id="PTHR11937">
    <property type="entry name" value="ACTIN"/>
    <property type="match status" value="1"/>
</dbReference>
<name>W6MFT5_9ASCO</name>
<dbReference type="OrthoDB" id="74201at2759"/>
<protein>
    <recommendedName>
        <fullName evidence="4">Actin-like protein ARP9</fullName>
    </recommendedName>
</protein>
<dbReference type="InterPro" id="IPR043129">
    <property type="entry name" value="ATPase_NBD"/>
</dbReference>
<evidence type="ECO:0000313" key="2">
    <source>
        <dbReference type="EMBL" id="CDK24779.1"/>
    </source>
</evidence>
<dbReference type="Gene3D" id="3.30.420.40">
    <property type="match status" value="2"/>
</dbReference>
<reference evidence="2" key="1">
    <citation type="submission" date="2013-12" db="EMBL/GenBank/DDBJ databases">
        <authorList>
            <person name="Genoscope - CEA"/>
        </authorList>
    </citation>
    <scope>NUCLEOTIDE SEQUENCE</scope>
    <source>
        <strain evidence="2">CBS 1993</strain>
    </source>
</reference>
<sequence length="448" mass="49556">MAPYKDDHYLIVQPGSQNTLVLFGLEESLTPPTFSIPTKVYRDANKPDYFHTSSEDESLAVYPIVKGEIVDIAAFNFFLRVIVKGILKSHPTLLLNQIALVLLASNKWSRIAIETITQYVFETLLLTAFQVVPLALGGFYAYGGNINNSVVVDVGYEKSEITPIIDYQIVKSASVYVSIGGSSINEKLGKLLPKLSAETIEALKKSQIFEVLNEEDAKNSFFGTDGLADANPEDEGVLDIAAIVTSEKSTREILAEKEREKKKGGAKAEAPKSNSELEKNIFIDADGTEVEIGKERFQGSTELIESLVDGIYTALSKIQDSAKRQDCYDNIILTGATSKIAGFREELLFKLLVTYRLNSVAPVAGQSQAFRNEYSTTSTALSQVPQHAKFVKFPEYFSEWKRNHEDAAFLGGQIIAKQIFGHGNSGDFFFAKDDYLEKGPLGIWQYSF</sequence>
<dbReference type="SMART" id="SM00268">
    <property type="entry name" value="ACTIN"/>
    <property type="match status" value="1"/>
</dbReference>
<proteinExistence type="inferred from homology"/>
<dbReference type="GO" id="GO:0016514">
    <property type="term" value="C:SWI/SNF complex"/>
    <property type="evidence" value="ECO:0007669"/>
    <property type="project" value="EnsemblFungi"/>
</dbReference>
<evidence type="ECO:0000313" key="3">
    <source>
        <dbReference type="Proteomes" id="UP000019384"/>
    </source>
</evidence>
<dbReference type="RefSeq" id="XP_022456794.1">
    <property type="nucleotide sequence ID" value="XM_022605313.1"/>
</dbReference>
<dbReference type="SUPFAM" id="SSF53067">
    <property type="entry name" value="Actin-like ATPase domain"/>
    <property type="match status" value="2"/>
</dbReference>
<dbReference type="GO" id="GO:0045944">
    <property type="term" value="P:positive regulation of transcription by RNA polymerase II"/>
    <property type="evidence" value="ECO:0007669"/>
    <property type="project" value="EnsemblFungi"/>
</dbReference>